<dbReference type="RefSeq" id="WP_083083111.1">
    <property type="nucleotide sequence ID" value="NZ_MVHU01000061.1"/>
</dbReference>
<name>A0A1X0DSC2_9MYCO</name>
<accession>A0A1X0DSC2</accession>
<protein>
    <submittedName>
        <fullName evidence="1">Uncharacterized protein</fullName>
    </submittedName>
</protein>
<dbReference type="AlphaFoldDB" id="A0A1X0DSC2"/>
<dbReference type="EMBL" id="MVHU01000061">
    <property type="protein sequence ID" value="ORA75237.1"/>
    <property type="molecule type" value="Genomic_DNA"/>
</dbReference>
<organism evidence="1 2">
    <name type="scientific">Mycolicibacter kumamotonensis</name>
    <dbReference type="NCBI Taxonomy" id="354243"/>
    <lineage>
        <taxon>Bacteria</taxon>
        <taxon>Bacillati</taxon>
        <taxon>Actinomycetota</taxon>
        <taxon>Actinomycetes</taxon>
        <taxon>Mycobacteriales</taxon>
        <taxon>Mycobacteriaceae</taxon>
        <taxon>Mycolicibacter</taxon>
    </lineage>
</organism>
<gene>
    <name evidence="1" type="ORF">BST28_22120</name>
</gene>
<comment type="caution">
    <text evidence="1">The sequence shown here is derived from an EMBL/GenBank/DDBJ whole genome shotgun (WGS) entry which is preliminary data.</text>
</comment>
<dbReference type="Proteomes" id="UP000192713">
    <property type="component" value="Unassembled WGS sequence"/>
</dbReference>
<evidence type="ECO:0000313" key="2">
    <source>
        <dbReference type="Proteomes" id="UP000192713"/>
    </source>
</evidence>
<reference evidence="1 2" key="1">
    <citation type="submission" date="2017-02" db="EMBL/GenBank/DDBJ databases">
        <title>The new phylogeny of genus Mycobacterium.</title>
        <authorList>
            <person name="Tortoli E."/>
            <person name="Trovato A."/>
            <person name="Cirillo D.M."/>
        </authorList>
    </citation>
    <scope>NUCLEOTIDE SEQUENCE [LARGE SCALE GENOMIC DNA]</scope>
    <source>
        <strain evidence="1 2">DSM 45093</strain>
    </source>
</reference>
<evidence type="ECO:0000313" key="1">
    <source>
        <dbReference type="EMBL" id="ORA75237.1"/>
    </source>
</evidence>
<sequence length="180" mass="19409">MSEDLEQLEVAAEQTIAAATAAVLWAGEDSQGVLRHVAGLVAARMAADRHAYTSIIECGRTAAPTHAGAEEFAEGFRLTHAASPFLEPSVLPEGAAPQWFERVEAALNEALADQRADTYSDDRGRSVPHPDPAVRVRAVHGSVRVYALLLCKLWGCDPLPLRDIEHLAYVVSYTALPHGF</sequence>
<proteinExistence type="predicted"/>